<comment type="subunit">
    <text evidence="5 10">Heterodimer of LeuC and LeuD.</text>
</comment>
<keyword evidence="6 10" id="KW-0432">Leucine biosynthesis</keyword>
<evidence type="ECO:0000256" key="8">
    <source>
        <dbReference type="ARBA" id="ARBA00023239"/>
    </source>
</evidence>
<evidence type="ECO:0000259" key="11">
    <source>
        <dbReference type="Pfam" id="PF00694"/>
    </source>
</evidence>
<dbReference type="NCBIfam" id="NF002458">
    <property type="entry name" value="PRK01641.1"/>
    <property type="match status" value="1"/>
</dbReference>
<evidence type="ECO:0000256" key="5">
    <source>
        <dbReference type="ARBA" id="ARBA00011271"/>
    </source>
</evidence>
<comment type="catalytic activity">
    <reaction evidence="1 10">
        <text>(2R,3S)-3-isopropylmalate = (2S)-2-isopropylmalate</text>
        <dbReference type="Rhea" id="RHEA:32287"/>
        <dbReference type="ChEBI" id="CHEBI:1178"/>
        <dbReference type="ChEBI" id="CHEBI:35121"/>
        <dbReference type="EC" id="4.2.1.33"/>
    </reaction>
</comment>
<protein>
    <recommendedName>
        <fullName evidence="10">3-isopropylmalate dehydratase small subunit</fullName>
        <ecNumber evidence="10">4.2.1.33</ecNumber>
    </recommendedName>
    <alternativeName>
        <fullName evidence="10">Alpha-IPM isomerase</fullName>
        <shortName evidence="10">IPMI</shortName>
    </alternativeName>
    <alternativeName>
        <fullName evidence="10">Isopropylmalate isomerase</fullName>
    </alternativeName>
</protein>
<dbReference type="InterPro" id="IPR004431">
    <property type="entry name" value="3-IsopropMal_deHydase_ssu"/>
</dbReference>
<organism evidence="12 13">
    <name type="scientific">Crocosphaera subtropica (strain ATCC 51142 / BH68)</name>
    <name type="common">Cyanothece sp. (strain ATCC 51142)</name>
    <dbReference type="NCBI Taxonomy" id="43989"/>
    <lineage>
        <taxon>Bacteria</taxon>
        <taxon>Bacillati</taxon>
        <taxon>Cyanobacteriota</taxon>
        <taxon>Cyanophyceae</taxon>
        <taxon>Oscillatoriophycideae</taxon>
        <taxon>Chroococcales</taxon>
        <taxon>Aphanothecaceae</taxon>
        <taxon>Crocosphaera</taxon>
        <taxon>Crocosphaera subtropica</taxon>
    </lineage>
</organism>
<keyword evidence="7 10" id="KW-0028">Amino-acid biosynthesis</keyword>
<evidence type="ECO:0000256" key="4">
    <source>
        <dbReference type="ARBA" id="ARBA00009845"/>
    </source>
</evidence>
<dbReference type="InterPro" id="IPR033940">
    <property type="entry name" value="IPMI_Swivel"/>
</dbReference>
<evidence type="ECO:0000256" key="7">
    <source>
        <dbReference type="ARBA" id="ARBA00022605"/>
    </source>
</evidence>
<evidence type="ECO:0000256" key="1">
    <source>
        <dbReference type="ARBA" id="ARBA00000491"/>
    </source>
</evidence>
<comment type="pathway">
    <text evidence="3 10">Amino-acid biosynthesis; L-leucine biosynthesis; L-leucine from 3-methyl-2-oxobutanoate: step 2/4.</text>
</comment>
<dbReference type="AlphaFoldDB" id="B1WVE0"/>
<dbReference type="InterPro" id="IPR000573">
    <property type="entry name" value="AconitaseA/IPMdHydase_ssu_swvl"/>
</dbReference>
<accession>B1WVE0</accession>
<dbReference type="CDD" id="cd01577">
    <property type="entry name" value="IPMI_Swivel"/>
    <property type="match status" value="1"/>
</dbReference>
<evidence type="ECO:0000256" key="3">
    <source>
        <dbReference type="ARBA" id="ARBA00004729"/>
    </source>
</evidence>
<dbReference type="STRING" id="43989.cce_4582"/>
<dbReference type="GO" id="GO:0003861">
    <property type="term" value="F:3-isopropylmalate dehydratase activity"/>
    <property type="evidence" value="ECO:0007669"/>
    <property type="project" value="UniProtKB-UniRule"/>
</dbReference>
<dbReference type="PANTHER" id="PTHR43345">
    <property type="entry name" value="3-ISOPROPYLMALATE DEHYDRATASE SMALL SUBUNIT 2-RELATED-RELATED"/>
    <property type="match status" value="1"/>
</dbReference>
<dbReference type="HOGENOM" id="CLU_081378_0_0_3"/>
<keyword evidence="13" id="KW-1185">Reference proteome</keyword>
<dbReference type="InterPro" id="IPR050075">
    <property type="entry name" value="LeuD"/>
</dbReference>
<dbReference type="Pfam" id="PF00694">
    <property type="entry name" value="Aconitase_C"/>
    <property type="match status" value="1"/>
</dbReference>
<dbReference type="GO" id="GO:0009098">
    <property type="term" value="P:L-leucine biosynthetic process"/>
    <property type="evidence" value="ECO:0007669"/>
    <property type="project" value="UniProtKB-UniRule"/>
</dbReference>
<feature type="domain" description="Aconitase A/isopropylmalate dehydratase small subunit swivel" evidence="11">
    <location>
        <begin position="23"/>
        <end position="124"/>
    </location>
</feature>
<dbReference type="Gene3D" id="3.20.19.10">
    <property type="entry name" value="Aconitase, domain 4"/>
    <property type="match status" value="1"/>
</dbReference>
<keyword evidence="9 10" id="KW-0100">Branched-chain amino acid biosynthesis</keyword>
<dbReference type="GO" id="GO:0009316">
    <property type="term" value="C:3-isopropylmalate dehydratase complex"/>
    <property type="evidence" value="ECO:0007669"/>
    <property type="project" value="InterPro"/>
</dbReference>
<evidence type="ECO:0000313" key="12">
    <source>
        <dbReference type="EMBL" id="ACB53930.1"/>
    </source>
</evidence>
<dbReference type="UniPathway" id="UPA00048">
    <property type="reaction ID" value="UER00071"/>
</dbReference>
<evidence type="ECO:0000256" key="9">
    <source>
        <dbReference type="ARBA" id="ARBA00023304"/>
    </source>
</evidence>
<sequence length="207" mass="22770">MITIGRDRQPLMNEVKLISGRGIPLVGDDIDTDRIIPARFLRCVTFDGLGEQVFADDRTQLKGEHPFDQPQYQGANILVVNANFGCGSSREHAPQAIIRWGIEAIIGESFAEIFFGNCIANGVPCVTASPEAIKTLQSKLQNNPQAQITLDLAAKQVKCDDWVAPISMGEGSRQMLLEGTWDSCGQLTQNPEQIKQTAQTLPYLAWQ</sequence>
<dbReference type="PANTHER" id="PTHR43345:SF5">
    <property type="entry name" value="3-ISOPROPYLMALATE DEHYDRATASE SMALL SUBUNIT"/>
    <property type="match status" value="1"/>
</dbReference>
<comment type="similarity">
    <text evidence="4 10">Belongs to the LeuD family. LeuD type 1 subfamily.</text>
</comment>
<proteinExistence type="inferred from homology"/>
<evidence type="ECO:0000256" key="6">
    <source>
        <dbReference type="ARBA" id="ARBA00022430"/>
    </source>
</evidence>
<name>B1WVE0_CROS5</name>
<dbReference type="SUPFAM" id="SSF52016">
    <property type="entry name" value="LeuD/IlvD-like"/>
    <property type="match status" value="1"/>
</dbReference>
<reference evidence="12 13" key="1">
    <citation type="journal article" date="2008" name="Proc. Natl. Acad. Sci. U.S.A.">
        <title>The genome of Cyanothece 51142, a unicellular diazotrophic cyanobacterium important in the marine nitrogen cycle.</title>
        <authorList>
            <person name="Welsh E.A."/>
            <person name="Liberton M."/>
            <person name="Stoeckel J."/>
            <person name="Loh T."/>
            <person name="Elvitigala T."/>
            <person name="Wang C."/>
            <person name="Wollam A."/>
            <person name="Fulton R.S."/>
            <person name="Clifton S.W."/>
            <person name="Jacobs J.M."/>
            <person name="Aurora R."/>
            <person name="Ghosh B.K."/>
            <person name="Sherman L.A."/>
            <person name="Smith R.D."/>
            <person name="Wilson R.K."/>
            <person name="Pakrasi H.B."/>
        </authorList>
    </citation>
    <scope>NUCLEOTIDE SEQUENCE [LARGE SCALE GENOMIC DNA]</scope>
    <source>
        <strain evidence="13">ATCC 51142 / BH68</strain>
    </source>
</reference>
<gene>
    <name evidence="10 12" type="primary">leuD</name>
    <name evidence="12" type="ordered locus">cce_4582</name>
</gene>
<keyword evidence="8 10" id="KW-0456">Lyase</keyword>
<dbReference type="Proteomes" id="UP000001203">
    <property type="component" value="Chromosome circular"/>
</dbReference>
<dbReference type="HAMAP" id="MF_01031">
    <property type="entry name" value="LeuD_type1"/>
    <property type="match status" value="1"/>
</dbReference>
<comment type="function">
    <text evidence="2 10">Catalyzes the isomerization between 2-isopropylmalate and 3-isopropylmalate, via the formation of 2-isopropylmaleate.</text>
</comment>
<dbReference type="InterPro" id="IPR015928">
    <property type="entry name" value="Aconitase/3IPM_dehydase_swvl"/>
</dbReference>
<evidence type="ECO:0000313" key="13">
    <source>
        <dbReference type="Proteomes" id="UP000001203"/>
    </source>
</evidence>
<evidence type="ECO:0000256" key="10">
    <source>
        <dbReference type="HAMAP-Rule" id="MF_01031"/>
    </source>
</evidence>
<dbReference type="EC" id="4.2.1.33" evidence="10"/>
<dbReference type="NCBIfam" id="TIGR00171">
    <property type="entry name" value="leuD"/>
    <property type="match status" value="1"/>
</dbReference>
<dbReference type="KEGG" id="cyt:cce_4582"/>
<dbReference type="eggNOG" id="COG0066">
    <property type="taxonomic scope" value="Bacteria"/>
</dbReference>
<dbReference type="EMBL" id="CP000806">
    <property type="protein sequence ID" value="ACB53930.1"/>
    <property type="molecule type" value="Genomic_DNA"/>
</dbReference>
<evidence type="ECO:0000256" key="2">
    <source>
        <dbReference type="ARBA" id="ARBA00002695"/>
    </source>
</evidence>